<reference evidence="16" key="1">
    <citation type="submission" date="2010-05" db="EMBL/GenBank/DDBJ databases">
        <title>The draft genome of Desulfonatronospira thiodismutans ASO3-1.</title>
        <authorList>
            <consortium name="US DOE Joint Genome Institute (JGI-PGF)"/>
            <person name="Lucas S."/>
            <person name="Copeland A."/>
            <person name="Lapidus A."/>
            <person name="Cheng J.-F."/>
            <person name="Bruce D."/>
            <person name="Goodwin L."/>
            <person name="Pitluck S."/>
            <person name="Chertkov O."/>
            <person name="Brettin T."/>
            <person name="Detter J.C."/>
            <person name="Han C."/>
            <person name="Land M.L."/>
            <person name="Hauser L."/>
            <person name="Kyrpides N."/>
            <person name="Mikhailova N."/>
            <person name="Muyzer G."/>
            <person name="Woyke T."/>
        </authorList>
    </citation>
    <scope>NUCLEOTIDE SEQUENCE [LARGE SCALE GENOMIC DNA]</scope>
    <source>
        <strain evidence="16">ASO3-1</strain>
    </source>
</reference>
<comment type="similarity">
    <text evidence="13 14">In the central section; belongs to the AAA ATPase family.</text>
</comment>
<dbReference type="OrthoDB" id="9809379at2"/>
<dbReference type="SMART" id="SM00382">
    <property type="entry name" value="AAA"/>
    <property type="match status" value="1"/>
</dbReference>
<dbReference type="GO" id="GO:0005886">
    <property type="term" value="C:plasma membrane"/>
    <property type="evidence" value="ECO:0007669"/>
    <property type="project" value="UniProtKB-SubCell"/>
</dbReference>
<keyword evidence="3 14" id="KW-0645">Protease</keyword>
<dbReference type="FunFam" id="1.20.58.760:FF:000001">
    <property type="entry name" value="ATP-dependent zinc metalloprotease FtsH"/>
    <property type="match status" value="1"/>
</dbReference>
<dbReference type="Gene3D" id="3.40.50.300">
    <property type="entry name" value="P-loop containing nucleotide triphosphate hydrolases"/>
    <property type="match status" value="1"/>
</dbReference>
<dbReference type="Pfam" id="PF17862">
    <property type="entry name" value="AAA_lid_3"/>
    <property type="match status" value="1"/>
</dbReference>
<dbReference type="eggNOG" id="COG0465">
    <property type="taxonomic scope" value="Bacteria"/>
</dbReference>
<evidence type="ECO:0000313" key="16">
    <source>
        <dbReference type="EMBL" id="EFI35170.1"/>
    </source>
</evidence>
<dbReference type="GO" id="GO:0006508">
    <property type="term" value="P:proteolysis"/>
    <property type="evidence" value="ECO:0007669"/>
    <property type="project" value="UniProtKB-KW"/>
</dbReference>
<dbReference type="Gene3D" id="3.30.720.210">
    <property type="match status" value="1"/>
</dbReference>
<keyword evidence="11 14" id="KW-0482">Metalloprotease</keyword>
<keyword evidence="6 14" id="KW-0547">Nucleotide-binding</keyword>
<evidence type="ECO:0000256" key="11">
    <source>
        <dbReference type="ARBA" id="ARBA00023049"/>
    </source>
</evidence>
<comment type="subcellular location">
    <subcellularLocation>
        <location evidence="14">Cell membrane</location>
        <topology evidence="14">Multi-pass membrane protein</topology>
        <orientation evidence="14">Cytoplasmic side</orientation>
    </subcellularLocation>
    <subcellularLocation>
        <location evidence="1">Membrane</location>
    </subcellularLocation>
</comment>
<name>D6SQZ4_9BACT</name>
<dbReference type="GO" id="GO:0004222">
    <property type="term" value="F:metalloendopeptidase activity"/>
    <property type="evidence" value="ECO:0007669"/>
    <property type="project" value="InterPro"/>
</dbReference>
<dbReference type="Gene3D" id="1.10.8.60">
    <property type="match status" value="1"/>
</dbReference>
<dbReference type="InterPro" id="IPR000642">
    <property type="entry name" value="Peptidase_M41"/>
</dbReference>
<keyword evidence="4 14" id="KW-0812">Transmembrane</keyword>
<feature type="binding site" evidence="14">
    <location>
        <position position="507"/>
    </location>
    <ligand>
        <name>Zn(2+)</name>
        <dbReference type="ChEBI" id="CHEBI:29105"/>
        <note>catalytic</note>
    </ligand>
</feature>
<dbReference type="Pfam" id="PF06480">
    <property type="entry name" value="FtsH_ext"/>
    <property type="match status" value="1"/>
</dbReference>
<protein>
    <recommendedName>
        <fullName evidence="14">ATP-dependent zinc metalloprotease FtsH</fullName>
        <ecNumber evidence="14">3.4.24.-</ecNumber>
    </recommendedName>
</protein>
<dbReference type="GO" id="GO:0030163">
    <property type="term" value="P:protein catabolic process"/>
    <property type="evidence" value="ECO:0007669"/>
    <property type="project" value="UniProtKB-UniRule"/>
</dbReference>
<dbReference type="PANTHER" id="PTHR43655:SF2">
    <property type="entry name" value="AFG3 LIKE MATRIX AAA PEPTIDASE SUBUNIT 2, ISOFORM A"/>
    <property type="match status" value="1"/>
</dbReference>
<accession>D6SQZ4</accession>
<evidence type="ECO:0000256" key="4">
    <source>
        <dbReference type="ARBA" id="ARBA00022692"/>
    </source>
</evidence>
<dbReference type="RefSeq" id="WP_008870484.1">
    <property type="nucleotide sequence ID" value="NZ_ACJN02000002.1"/>
</dbReference>
<dbReference type="PANTHER" id="PTHR43655">
    <property type="entry name" value="ATP-DEPENDENT PROTEASE"/>
    <property type="match status" value="1"/>
</dbReference>
<keyword evidence="14" id="KW-1003">Cell membrane</keyword>
<dbReference type="InterPro" id="IPR041569">
    <property type="entry name" value="AAA_lid_3"/>
</dbReference>
<evidence type="ECO:0000256" key="9">
    <source>
        <dbReference type="ARBA" id="ARBA00022840"/>
    </source>
</evidence>
<keyword evidence="12 14" id="KW-0472">Membrane</keyword>
<dbReference type="AlphaFoldDB" id="D6SQZ4"/>
<dbReference type="SUPFAM" id="SSF140990">
    <property type="entry name" value="FtsH protease domain-like"/>
    <property type="match status" value="1"/>
</dbReference>
<keyword evidence="7 14" id="KW-0378">Hydrolase</keyword>
<dbReference type="GO" id="GO:0004176">
    <property type="term" value="F:ATP-dependent peptidase activity"/>
    <property type="evidence" value="ECO:0007669"/>
    <property type="project" value="InterPro"/>
</dbReference>
<feature type="active site" evidence="14">
    <location>
        <position position="432"/>
    </location>
</feature>
<evidence type="ECO:0000256" key="1">
    <source>
        <dbReference type="ARBA" id="ARBA00004370"/>
    </source>
</evidence>
<evidence type="ECO:0000256" key="5">
    <source>
        <dbReference type="ARBA" id="ARBA00022723"/>
    </source>
</evidence>
<feature type="binding site" evidence="14">
    <location>
        <position position="435"/>
    </location>
    <ligand>
        <name>Zn(2+)</name>
        <dbReference type="ChEBI" id="CHEBI:29105"/>
        <note>catalytic</note>
    </ligand>
</feature>
<dbReference type="Proteomes" id="UP000005496">
    <property type="component" value="Unassembled WGS sequence"/>
</dbReference>
<sequence>MQDKQKQQKPDFRNDTFLHVLILLFLVLLFWNFAGPMWQPAQISYSDFLAQLREDNVEEVTVRGDRIEGSVHEEVEKDDITYTDFVTYTPAFGDDQLMPLLQEKDIQVYTQPERSPIFWYLLLSTIPLLLIALLIYSQYRKMQGGGGMFGLGKSQAKKFDQGKQSTTFQDVAGAREAKVELMEVVDYLKDPGKIHEMGGKVPRGVILVGPPGTGKTLLAKAVAGESGVSFLSITGSDFMEMFVGVGAKRVRNLFEEARQNAPSIIYIDEIDAIGRRRGSGMGGGHDEREQTLNQLLGELDGFEEHENIVVMTSTNRPDILDPALTRPGRFDRRILVDLPTVQDRVELLQVHSKNKQLGQDVDLERLARETPGFSGADLENLMNEAALMAARDGRSHINSQDIETARDKILMGLKRHGLVMTHEEKRMVAYHEAGHAIVGAVLPHADPVYKVSIVPRSQSMGATQQFPDREQYIFAREYLLDRLAVMMGGRCAEVQVFSTATSGAANDLQEATKIARRMVMEWGMSEAFEHMAPGGPGKEIFLGEDLGKTREYSESTAQKIDLEVEAILKKAYERANEVLSSRRQAMDELAESLMQNDEVSGETVYAIVEGKKA</sequence>
<dbReference type="NCBIfam" id="TIGR01241">
    <property type="entry name" value="FtsH_fam"/>
    <property type="match status" value="1"/>
</dbReference>
<feature type="transmembrane region" description="Helical" evidence="14">
    <location>
        <begin position="16"/>
        <end position="34"/>
    </location>
</feature>
<keyword evidence="5 14" id="KW-0479">Metal-binding</keyword>
<comment type="caution">
    <text evidence="16">The sequence shown here is derived from an EMBL/GenBank/DDBJ whole genome shotgun (WGS) entry which is preliminary data.</text>
</comment>
<proteinExistence type="inferred from homology"/>
<dbReference type="CDD" id="cd19501">
    <property type="entry name" value="RecA-like_FtsH"/>
    <property type="match status" value="1"/>
</dbReference>
<comment type="similarity">
    <text evidence="2 14">In the C-terminal section; belongs to the peptidase M41 family.</text>
</comment>
<comment type="function">
    <text evidence="14">Acts as a processive, ATP-dependent zinc metallopeptidase for both cytoplasmic and membrane proteins. Plays a role in the quality control of integral membrane proteins.</text>
</comment>
<keyword evidence="10 14" id="KW-1133">Transmembrane helix</keyword>
<dbReference type="SUPFAM" id="SSF52540">
    <property type="entry name" value="P-loop containing nucleoside triphosphate hydrolases"/>
    <property type="match status" value="1"/>
</dbReference>
<dbReference type="FunFam" id="3.40.50.300:FF:000001">
    <property type="entry name" value="ATP-dependent zinc metalloprotease FtsH"/>
    <property type="match status" value="1"/>
</dbReference>
<dbReference type="Gene3D" id="1.20.58.760">
    <property type="entry name" value="Peptidase M41"/>
    <property type="match status" value="1"/>
</dbReference>
<evidence type="ECO:0000256" key="10">
    <source>
        <dbReference type="ARBA" id="ARBA00022989"/>
    </source>
</evidence>
<keyword evidence="8 14" id="KW-0862">Zinc</keyword>
<dbReference type="InterPro" id="IPR003593">
    <property type="entry name" value="AAA+_ATPase"/>
</dbReference>
<evidence type="ECO:0000259" key="15">
    <source>
        <dbReference type="SMART" id="SM00382"/>
    </source>
</evidence>
<evidence type="ECO:0000313" key="17">
    <source>
        <dbReference type="Proteomes" id="UP000005496"/>
    </source>
</evidence>
<evidence type="ECO:0000256" key="2">
    <source>
        <dbReference type="ARBA" id="ARBA00010044"/>
    </source>
</evidence>
<dbReference type="InterPro" id="IPR027417">
    <property type="entry name" value="P-loop_NTPase"/>
</dbReference>
<feature type="domain" description="AAA+ ATPase" evidence="15">
    <location>
        <begin position="201"/>
        <end position="340"/>
    </location>
</feature>
<keyword evidence="17" id="KW-1185">Reference proteome</keyword>
<dbReference type="InterPro" id="IPR003959">
    <property type="entry name" value="ATPase_AAA_core"/>
</dbReference>
<feature type="binding site" evidence="14">
    <location>
        <position position="431"/>
    </location>
    <ligand>
        <name>Zn(2+)</name>
        <dbReference type="ChEBI" id="CHEBI:29105"/>
        <note>catalytic</note>
    </ligand>
</feature>
<dbReference type="GO" id="GO:0005524">
    <property type="term" value="F:ATP binding"/>
    <property type="evidence" value="ECO:0007669"/>
    <property type="project" value="UniProtKB-UniRule"/>
</dbReference>
<evidence type="ECO:0000256" key="7">
    <source>
        <dbReference type="ARBA" id="ARBA00022801"/>
    </source>
</evidence>
<dbReference type="GO" id="GO:0016887">
    <property type="term" value="F:ATP hydrolysis activity"/>
    <property type="evidence" value="ECO:0007669"/>
    <property type="project" value="UniProtKB-UniRule"/>
</dbReference>
<dbReference type="InterPro" id="IPR037219">
    <property type="entry name" value="Peptidase_M41-like"/>
</dbReference>
<dbReference type="InterPro" id="IPR005936">
    <property type="entry name" value="FtsH"/>
</dbReference>
<dbReference type="InterPro" id="IPR011546">
    <property type="entry name" value="Pept_M41_FtsH_extracell"/>
</dbReference>
<dbReference type="EMBL" id="ACJN02000002">
    <property type="protein sequence ID" value="EFI35170.1"/>
    <property type="molecule type" value="Genomic_DNA"/>
</dbReference>
<comment type="cofactor">
    <cofactor evidence="14">
        <name>Zn(2+)</name>
        <dbReference type="ChEBI" id="CHEBI:29105"/>
    </cofactor>
    <text evidence="14">Binds 1 zinc ion per subunit.</text>
</comment>
<dbReference type="EC" id="3.4.24.-" evidence="14"/>
<evidence type="ECO:0000256" key="13">
    <source>
        <dbReference type="ARBA" id="ARBA00061570"/>
    </source>
</evidence>
<evidence type="ECO:0000256" key="14">
    <source>
        <dbReference type="HAMAP-Rule" id="MF_01458"/>
    </source>
</evidence>
<comment type="subunit">
    <text evidence="14">Homohexamer.</text>
</comment>
<evidence type="ECO:0000256" key="3">
    <source>
        <dbReference type="ARBA" id="ARBA00022670"/>
    </source>
</evidence>
<keyword evidence="9 14" id="KW-0067">ATP-binding</keyword>
<evidence type="ECO:0000256" key="12">
    <source>
        <dbReference type="ARBA" id="ARBA00023136"/>
    </source>
</evidence>
<evidence type="ECO:0000256" key="6">
    <source>
        <dbReference type="ARBA" id="ARBA00022741"/>
    </source>
</evidence>
<dbReference type="GO" id="GO:0008270">
    <property type="term" value="F:zinc ion binding"/>
    <property type="evidence" value="ECO:0007669"/>
    <property type="project" value="UniProtKB-UniRule"/>
</dbReference>
<dbReference type="Pfam" id="PF00004">
    <property type="entry name" value="AAA"/>
    <property type="match status" value="1"/>
</dbReference>
<evidence type="ECO:0000256" key="8">
    <source>
        <dbReference type="ARBA" id="ARBA00022833"/>
    </source>
</evidence>
<dbReference type="FunFam" id="1.10.8.60:FF:000001">
    <property type="entry name" value="ATP-dependent zinc metalloprotease FtsH"/>
    <property type="match status" value="1"/>
</dbReference>
<feature type="binding site" evidence="14">
    <location>
        <begin position="209"/>
        <end position="216"/>
    </location>
    <ligand>
        <name>ATP</name>
        <dbReference type="ChEBI" id="CHEBI:30616"/>
    </ligand>
</feature>
<dbReference type="HAMAP" id="MF_01458">
    <property type="entry name" value="FtsH"/>
    <property type="match status" value="1"/>
</dbReference>
<feature type="transmembrane region" description="Helical" evidence="14">
    <location>
        <begin position="117"/>
        <end position="136"/>
    </location>
</feature>
<dbReference type="InterPro" id="IPR050928">
    <property type="entry name" value="ATP-dep_Zn_Metalloprotease"/>
</dbReference>
<gene>
    <name evidence="14" type="primary">ftsH</name>
    <name evidence="16" type="ORF">Dthio_PD2568</name>
</gene>
<organism evidence="16 17">
    <name type="scientific">Desulfonatronospira thiodismutans ASO3-1</name>
    <dbReference type="NCBI Taxonomy" id="555779"/>
    <lineage>
        <taxon>Bacteria</taxon>
        <taxon>Pseudomonadati</taxon>
        <taxon>Thermodesulfobacteriota</taxon>
        <taxon>Desulfovibrionia</taxon>
        <taxon>Desulfovibrionales</taxon>
        <taxon>Desulfonatronovibrionaceae</taxon>
        <taxon>Desulfonatronospira</taxon>
    </lineage>
</organism>
<dbReference type="Pfam" id="PF01434">
    <property type="entry name" value="Peptidase_M41"/>
    <property type="match status" value="1"/>
</dbReference>